<sequence length="470" mass="48332">MSDIGYLAALLGGVLALLSPCSAMLLPAFFAYAFQNPRQLLARTGVFYLGLAAVLVPLGAGSSVVAGAFFQHRDTLITVAGWSIIALGAMQLVGKGFAFGPAQRLMGRLTGDSPLSVLALGAVYGLAGFCSGPILGGILTVAATSEQPATGGALLAVYALGMTAPLLLLALVWDRWRIGERRWLRGRQFSVGRLHLHSTSTVSGLLFVALGALFLLFDGTAGLAGGFGLTDVEGAAQEWVTGTLGEVPDELVLLVAGLAAITVLVLRRRRAAATADTAAAPKTPAAGETAAARLPSVTDVVGASLAPEPWVWPARRWIAAVAGAVATAVAIAIPTDLIDTPYFSRDMAVTWWAWPVLLVTAVLSGLLLATYVAPVAATGDKATCGRESRTGVTGATLSLFAVGCPVCNKLVLIALGYSGAMSWFAPAQPVLAAASIALLAWALRRRLAAERACPDPAAPEPLAAEGTVDR</sequence>
<feature type="transmembrane region" description="Helical" evidence="6">
    <location>
        <begin position="194"/>
        <end position="217"/>
    </location>
</feature>
<dbReference type="InterPro" id="IPR003834">
    <property type="entry name" value="Cyt_c_assmbl_TM_dom"/>
</dbReference>
<comment type="subcellular location">
    <subcellularLocation>
        <location evidence="1">Membrane</location>
        <topology evidence="1">Multi-pass membrane protein</topology>
    </subcellularLocation>
</comment>
<feature type="transmembrane region" description="Helical" evidence="6">
    <location>
        <begin position="153"/>
        <end position="173"/>
    </location>
</feature>
<keyword evidence="3 6" id="KW-0812">Transmembrane</keyword>
<dbReference type="GO" id="GO:0016020">
    <property type="term" value="C:membrane"/>
    <property type="evidence" value="ECO:0007669"/>
    <property type="project" value="UniProtKB-SubCell"/>
</dbReference>
<reference evidence="8 9" key="1">
    <citation type="submission" date="2016-06" db="EMBL/GenBank/DDBJ databases">
        <authorList>
            <person name="Kjaerup R.B."/>
            <person name="Dalgaard T.S."/>
            <person name="Juul-Madsen H.R."/>
        </authorList>
    </citation>
    <scope>NUCLEOTIDE SEQUENCE [LARGE SCALE GENOMIC DNA]</scope>
    <source>
        <strain evidence="8 9">DSM 43913</strain>
    </source>
</reference>
<evidence type="ECO:0000313" key="8">
    <source>
        <dbReference type="EMBL" id="SCG17068.1"/>
    </source>
</evidence>
<evidence type="ECO:0000256" key="4">
    <source>
        <dbReference type="ARBA" id="ARBA00022989"/>
    </source>
</evidence>
<feature type="transmembrane region" description="Helical" evidence="6">
    <location>
        <begin position="115"/>
        <end position="141"/>
    </location>
</feature>
<organism evidence="8 9">
    <name type="scientific">Micromonospora echinofusca</name>
    <dbReference type="NCBI Taxonomy" id="47858"/>
    <lineage>
        <taxon>Bacteria</taxon>
        <taxon>Bacillati</taxon>
        <taxon>Actinomycetota</taxon>
        <taxon>Actinomycetes</taxon>
        <taxon>Micromonosporales</taxon>
        <taxon>Micromonosporaceae</taxon>
        <taxon>Micromonospora</taxon>
    </lineage>
</organism>
<accession>A0A1C5GBL7</accession>
<evidence type="ECO:0000256" key="2">
    <source>
        <dbReference type="ARBA" id="ARBA00006143"/>
    </source>
</evidence>
<keyword evidence="4 6" id="KW-1133">Transmembrane helix</keyword>
<feature type="transmembrane region" description="Helical" evidence="6">
    <location>
        <begin position="317"/>
        <end position="333"/>
    </location>
</feature>
<evidence type="ECO:0000313" key="9">
    <source>
        <dbReference type="Proteomes" id="UP000198251"/>
    </source>
</evidence>
<feature type="transmembrane region" description="Helical" evidence="6">
    <location>
        <begin position="251"/>
        <end position="267"/>
    </location>
</feature>
<protein>
    <submittedName>
        <fullName evidence="8">Cytochrome c biogenesis protein CcdA</fullName>
    </submittedName>
</protein>
<evidence type="ECO:0000256" key="3">
    <source>
        <dbReference type="ARBA" id="ARBA00022692"/>
    </source>
</evidence>
<dbReference type="GO" id="GO:0017004">
    <property type="term" value="P:cytochrome complex assembly"/>
    <property type="evidence" value="ECO:0007669"/>
    <property type="project" value="InterPro"/>
</dbReference>
<dbReference type="Proteomes" id="UP000198251">
    <property type="component" value="Chromosome I"/>
</dbReference>
<evidence type="ECO:0000256" key="5">
    <source>
        <dbReference type="ARBA" id="ARBA00023136"/>
    </source>
</evidence>
<dbReference type="Pfam" id="PF02683">
    <property type="entry name" value="DsbD_TM"/>
    <property type="match status" value="1"/>
</dbReference>
<feature type="transmembrane region" description="Helical" evidence="6">
    <location>
        <begin position="423"/>
        <end position="443"/>
    </location>
</feature>
<feature type="transmembrane region" description="Helical" evidence="6">
    <location>
        <begin position="353"/>
        <end position="376"/>
    </location>
</feature>
<name>A0A1C5GBL7_MICEH</name>
<proteinExistence type="inferred from homology"/>
<feature type="transmembrane region" description="Helical" evidence="6">
    <location>
        <begin position="397"/>
        <end position="417"/>
    </location>
</feature>
<comment type="similarity">
    <text evidence="2">Belongs to the DsbD family.</text>
</comment>
<dbReference type="GeneID" id="95805919"/>
<feature type="transmembrane region" description="Helical" evidence="6">
    <location>
        <begin position="46"/>
        <end position="70"/>
    </location>
</feature>
<feature type="transmembrane region" description="Helical" evidence="6">
    <location>
        <begin position="6"/>
        <end position="34"/>
    </location>
</feature>
<evidence type="ECO:0000256" key="1">
    <source>
        <dbReference type="ARBA" id="ARBA00004141"/>
    </source>
</evidence>
<feature type="transmembrane region" description="Helical" evidence="6">
    <location>
        <begin position="76"/>
        <end position="94"/>
    </location>
</feature>
<keyword evidence="5 6" id="KW-0472">Membrane</keyword>
<dbReference type="EMBL" id="LT607733">
    <property type="protein sequence ID" value="SCG17068.1"/>
    <property type="molecule type" value="Genomic_DNA"/>
</dbReference>
<keyword evidence="9" id="KW-1185">Reference proteome</keyword>
<gene>
    <name evidence="8" type="ORF">GA0070610_3372</name>
</gene>
<dbReference type="PANTHER" id="PTHR31272">
    <property type="entry name" value="CYTOCHROME C-TYPE BIOGENESIS PROTEIN HI_1454-RELATED"/>
    <property type="match status" value="1"/>
</dbReference>
<dbReference type="PANTHER" id="PTHR31272:SF4">
    <property type="entry name" value="CYTOCHROME C-TYPE BIOGENESIS PROTEIN HI_1454-RELATED"/>
    <property type="match status" value="1"/>
</dbReference>
<dbReference type="InterPro" id="IPR051790">
    <property type="entry name" value="Cytochrome_c-biogenesis_DsbD"/>
</dbReference>
<evidence type="ECO:0000256" key="6">
    <source>
        <dbReference type="SAM" id="Phobius"/>
    </source>
</evidence>
<dbReference type="AlphaFoldDB" id="A0A1C5GBL7"/>
<feature type="domain" description="Cytochrome C biogenesis protein transmembrane" evidence="7">
    <location>
        <begin position="8"/>
        <end position="184"/>
    </location>
</feature>
<dbReference type="RefSeq" id="WP_089000872.1">
    <property type="nucleotide sequence ID" value="NZ_LT607733.1"/>
</dbReference>
<evidence type="ECO:0000259" key="7">
    <source>
        <dbReference type="Pfam" id="PF02683"/>
    </source>
</evidence>